<reference evidence="2 3" key="1">
    <citation type="submission" date="2019-12" db="EMBL/GenBank/DDBJ databases">
        <title>Genomic-based taxomic classification of the family Erythrobacteraceae.</title>
        <authorList>
            <person name="Xu L."/>
        </authorList>
    </citation>
    <scope>NUCLEOTIDE SEQUENCE [LARGE SCALE GENOMIC DNA]</scope>
    <source>
        <strain evidence="2 3">LMG 29518</strain>
    </source>
</reference>
<dbReference type="NCBIfam" id="TIGR00738">
    <property type="entry name" value="rrf2_super"/>
    <property type="match status" value="1"/>
</dbReference>
<dbReference type="PROSITE" id="PS51197">
    <property type="entry name" value="HTH_RRF2_2"/>
    <property type="match status" value="1"/>
</dbReference>
<dbReference type="OrthoDB" id="9802344at2"/>
<proteinExistence type="predicted"/>
<dbReference type="GO" id="GO:0005829">
    <property type="term" value="C:cytosol"/>
    <property type="evidence" value="ECO:0007669"/>
    <property type="project" value="TreeGrafter"/>
</dbReference>
<dbReference type="RefSeq" id="WP_160737573.1">
    <property type="nucleotide sequence ID" value="NZ_WTYT01000007.1"/>
</dbReference>
<keyword evidence="3" id="KW-1185">Reference proteome</keyword>
<dbReference type="GO" id="GO:0003700">
    <property type="term" value="F:DNA-binding transcription factor activity"/>
    <property type="evidence" value="ECO:0007669"/>
    <property type="project" value="TreeGrafter"/>
</dbReference>
<dbReference type="InterPro" id="IPR036390">
    <property type="entry name" value="WH_DNA-bd_sf"/>
</dbReference>
<gene>
    <name evidence="2" type="ORF">GRI91_15315</name>
</gene>
<dbReference type="PROSITE" id="PS01332">
    <property type="entry name" value="HTH_RRF2_1"/>
    <property type="match status" value="1"/>
</dbReference>
<name>A0A6I4TAX1_9SPHN</name>
<organism evidence="2 3">
    <name type="scientific">Altericroceibacterium endophyticum</name>
    <dbReference type="NCBI Taxonomy" id="1808508"/>
    <lineage>
        <taxon>Bacteria</taxon>
        <taxon>Pseudomonadati</taxon>
        <taxon>Pseudomonadota</taxon>
        <taxon>Alphaproteobacteria</taxon>
        <taxon>Sphingomonadales</taxon>
        <taxon>Erythrobacteraceae</taxon>
        <taxon>Altericroceibacterium</taxon>
    </lineage>
</organism>
<dbReference type="InterPro" id="IPR000944">
    <property type="entry name" value="Tscrpt_reg_Rrf2"/>
</dbReference>
<dbReference type="GO" id="GO:0003677">
    <property type="term" value="F:DNA binding"/>
    <property type="evidence" value="ECO:0007669"/>
    <property type="project" value="UniProtKB-KW"/>
</dbReference>
<dbReference type="Proteomes" id="UP000438476">
    <property type="component" value="Unassembled WGS sequence"/>
</dbReference>
<dbReference type="InterPro" id="IPR036388">
    <property type="entry name" value="WH-like_DNA-bd_sf"/>
</dbReference>
<protein>
    <submittedName>
        <fullName evidence="2">Rrf2 family transcriptional regulator</fullName>
    </submittedName>
</protein>
<dbReference type="InterPro" id="IPR030489">
    <property type="entry name" value="TR_Rrf2-type_CS"/>
</dbReference>
<evidence type="ECO:0000313" key="2">
    <source>
        <dbReference type="EMBL" id="MXO67133.1"/>
    </source>
</evidence>
<dbReference type="AlphaFoldDB" id="A0A6I4TAX1"/>
<dbReference type="EMBL" id="WTYT01000007">
    <property type="protein sequence ID" value="MXO67133.1"/>
    <property type="molecule type" value="Genomic_DNA"/>
</dbReference>
<comment type="caution">
    <text evidence="2">The sequence shown here is derived from an EMBL/GenBank/DDBJ whole genome shotgun (WGS) entry which is preliminary data.</text>
</comment>
<dbReference type="PANTHER" id="PTHR33221">
    <property type="entry name" value="WINGED HELIX-TURN-HELIX TRANSCRIPTIONAL REGULATOR, RRF2 FAMILY"/>
    <property type="match status" value="1"/>
</dbReference>
<sequence>MRLTRYTDYAMRTLLFLAARQDRLCSIAEIAAAYRISKNNLMKVVNDLTSAGYLETVRGRHGGVRLAGPSAQIIVGEVIRYTEEDFDLADCASCVIAPACGLTGALNHAVEAFLSVLDGYTLEDLTQSSGNLSKLFLRPEDGEPARPSAPTG</sequence>
<dbReference type="PANTHER" id="PTHR33221:SF4">
    <property type="entry name" value="HTH-TYPE TRANSCRIPTIONAL REPRESSOR NSRR"/>
    <property type="match status" value="1"/>
</dbReference>
<dbReference type="Gene3D" id="1.10.10.10">
    <property type="entry name" value="Winged helix-like DNA-binding domain superfamily/Winged helix DNA-binding domain"/>
    <property type="match status" value="1"/>
</dbReference>
<accession>A0A6I4TAX1</accession>
<evidence type="ECO:0000313" key="3">
    <source>
        <dbReference type="Proteomes" id="UP000438476"/>
    </source>
</evidence>
<keyword evidence="1" id="KW-0238">DNA-binding</keyword>
<dbReference type="Pfam" id="PF02082">
    <property type="entry name" value="Rrf2"/>
    <property type="match status" value="1"/>
</dbReference>
<dbReference type="SUPFAM" id="SSF46785">
    <property type="entry name" value="Winged helix' DNA-binding domain"/>
    <property type="match status" value="1"/>
</dbReference>
<evidence type="ECO:0000256" key="1">
    <source>
        <dbReference type="ARBA" id="ARBA00023125"/>
    </source>
</evidence>